<keyword evidence="2" id="KW-1185">Reference proteome</keyword>
<organism evidence="1 2">
    <name type="scientific">Phlebia brevispora</name>
    <dbReference type="NCBI Taxonomy" id="194682"/>
    <lineage>
        <taxon>Eukaryota</taxon>
        <taxon>Fungi</taxon>
        <taxon>Dikarya</taxon>
        <taxon>Basidiomycota</taxon>
        <taxon>Agaricomycotina</taxon>
        <taxon>Agaricomycetes</taxon>
        <taxon>Polyporales</taxon>
        <taxon>Meruliaceae</taxon>
        <taxon>Phlebia</taxon>
    </lineage>
</organism>
<dbReference type="Proteomes" id="UP001148662">
    <property type="component" value="Unassembled WGS sequence"/>
</dbReference>
<name>A0ACC1T8M1_9APHY</name>
<gene>
    <name evidence="1" type="ORF">NM688_g2497</name>
</gene>
<reference evidence="1" key="1">
    <citation type="submission" date="2022-07" db="EMBL/GenBank/DDBJ databases">
        <title>Genome Sequence of Phlebia brevispora.</title>
        <authorList>
            <person name="Buettner E."/>
        </authorList>
    </citation>
    <scope>NUCLEOTIDE SEQUENCE</scope>
    <source>
        <strain evidence="1">MPL23</strain>
    </source>
</reference>
<comment type="caution">
    <text evidence="1">The sequence shown here is derived from an EMBL/GenBank/DDBJ whole genome shotgun (WGS) entry which is preliminary data.</text>
</comment>
<protein>
    <submittedName>
        <fullName evidence="1">Uncharacterized protein</fullName>
    </submittedName>
</protein>
<accession>A0ACC1T8M1</accession>
<dbReference type="EMBL" id="JANHOG010000318">
    <property type="protein sequence ID" value="KAJ3555581.1"/>
    <property type="molecule type" value="Genomic_DNA"/>
</dbReference>
<evidence type="ECO:0000313" key="1">
    <source>
        <dbReference type="EMBL" id="KAJ3555581.1"/>
    </source>
</evidence>
<evidence type="ECO:0000313" key="2">
    <source>
        <dbReference type="Proteomes" id="UP001148662"/>
    </source>
</evidence>
<proteinExistence type="predicted"/>
<sequence>MAKTPRKLVHWALDTSLSDLGSPFSTASSSDADSTSSLQYINAQLVSHGFTYKPGLSLDGTSKEDADKVVKCLLAMLSQRIDDMSRTEELSTKIRTLSYDHERLQSMYRAATEKAANAEREASLHKSRLANVTRTLQTAEAAHKQTNLELQRTRTALQGVRTSHAAEIKKIEKEKERALDRWNKLADQQLKLGSVPSGIRFSNAEVVEASDVQLRGKGKGFLEVAAEQAQEARDALFDENRKLRGMLLSTVNEIQRLLHNAKSITAVEPLQEPPVITTVNLFPMSSIEAANSKFTSLLSGLRGAMETLAEPAVAASTVTPAAESKDKGMENGPTMKDKQEIVRLTGAVNTLRKQLQDSQRQTETYAAQVQELFDKLAAEERSAKAREPSVDLMTGPALDEERERLNKRSEELEEDRRKFTEAALKLGKEKATERIKLLEEKRAWQVDVMLSHLPPTPDPPPEADTESAVLPEPVIVVEPPRHSSPRKSAARPVHSPRKAVPVGGGKRRAVRRSMGGAASSGPLSPKGKSRVIPAFETEVIPPSPSFTGPPAFKTTLSTVPGPSQLQLPPAFVLPPPSPAAQLPPRETLLSATLIPSSTSDDAYIPNPPAATISKSCPDTGLSAGTVSTSEKTLTNAPAGSQEAAPAPASQELALPTTPGRRPFPLAKPLAQRMIHAYSPAKPSPLSRILMLANSPGSPPGPALKMPPLSEDESSPDVSPTPVDGAGGRNVPSTRAQLPGISLAAELGLPVEDEDENPLLDKKPKSKTYILDKARMKPSSSRSRAAVPEKENTKRSKAGVTSGKSLVGSRVITRDPTKASKLSAKTAIAPTAPSGPLPVRKAGPSRGGPRRVPIDSAEAAPVPRAWKG</sequence>